<dbReference type="GO" id="GO:0016020">
    <property type="term" value="C:membrane"/>
    <property type="evidence" value="ECO:0007669"/>
    <property type="project" value="InterPro"/>
</dbReference>
<keyword evidence="7 8" id="KW-0645">Protease</keyword>
<dbReference type="SMART" id="SM00248">
    <property type="entry name" value="ANK"/>
    <property type="match status" value="3"/>
</dbReference>
<dbReference type="GO" id="GO:0004222">
    <property type="term" value="F:metalloendopeptidase activity"/>
    <property type="evidence" value="ECO:0007669"/>
    <property type="project" value="UniProtKB-UniRule"/>
</dbReference>
<evidence type="ECO:0000256" key="4">
    <source>
        <dbReference type="ARBA" id="ARBA00023157"/>
    </source>
</evidence>
<keyword evidence="7 8" id="KW-0378">Hydrolase</keyword>
<gene>
    <name evidence="14" type="ORF">chiPu_0006613</name>
</gene>
<dbReference type="SUPFAM" id="SSF48403">
    <property type="entry name" value="Ankyrin repeat"/>
    <property type="match status" value="1"/>
</dbReference>
<feature type="transmembrane region" description="Helical" evidence="9">
    <location>
        <begin position="805"/>
        <end position="828"/>
    </location>
</feature>
<evidence type="ECO:0000256" key="9">
    <source>
        <dbReference type="SAM" id="Phobius"/>
    </source>
</evidence>
<evidence type="ECO:0000256" key="7">
    <source>
        <dbReference type="PROSITE-ProRule" id="PRU01211"/>
    </source>
</evidence>
<keyword evidence="9" id="KW-0472">Membrane</keyword>
<evidence type="ECO:0000313" key="15">
    <source>
        <dbReference type="Proteomes" id="UP000287033"/>
    </source>
</evidence>
<dbReference type="Gene3D" id="2.60.210.10">
    <property type="entry name" value="Apoptosis, Tumor Necrosis Factor Receptor Associated Protein 2, Chain A"/>
    <property type="match status" value="1"/>
</dbReference>
<keyword evidence="3 7" id="KW-0482">Metalloprotease</keyword>
<evidence type="ECO:0000256" key="1">
    <source>
        <dbReference type="ARBA" id="ARBA00022723"/>
    </source>
</evidence>
<keyword evidence="2 7" id="KW-0862">Zinc</keyword>
<feature type="repeat" description="ANK" evidence="5">
    <location>
        <begin position="113"/>
        <end position="145"/>
    </location>
</feature>
<reference evidence="14 15" key="1">
    <citation type="journal article" date="2018" name="Nat. Ecol. Evol.">
        <title>Shark genomes provide insights into elasmobranch evolution and the origin of vertebrates.</title>
        <authorList>
            <person name="Hara Y"/>
            <person name="Yamaguchi K"/>
            <person name="Onimaru K"/>
            <person name="Kadota M"/>
            <person name="Koyanagi M"/>
            <person name="Keeley SD"/>
            <person name="Tatsumi K"/>
            <person name="Tanaka K"/>
            <person name="Motone F"/>
            <person name="Kageyama Y"/>
            <person name="Nozu R"/>
            <person name="Adachi N"/>
            <person name="Nishimura O"/>
            <person name="Nakagawa R"/>
            <person name="Tanegashima C"/>
            <person name="Kiyatake I"/>
            <person name="Matsumoto R"/>
            <person name="Murakumo K"/>
            <person name="Nishida K"/>
            <person name="Terakita A"/>
            <person name="Kuratani S"/>
            <person name="Sato K"/>
            <person name="Hyodo S Kuraku.S."/>
        </authorList>
    </citation>
    <scope>NUCLEOTIDE SEQUENCE [LARGE SCALE GENOMIC DNA]</scope>
</reference>
<dbReference type="FunFam" id="2.60.210.10:FF:000009">
    <property type="entry name" value="Meprin A subunit"/>
    <property type="match status" value="1"/>
</dbReference>
<feature type="repeat" description="ANK" evidence="5">
    <location>
        <begin position="80"/>
        <end position="112"/>
    </location>
</feature>
<proteinExistence type="predicted"/>
<dbReference type="OMA" id="RMYDCAE"/>
<dbReference type="GO" id="GO:0008270">
    <property type="term" value="F:zinc ion binding"/>
    <property type="evidence" value="ECO:0007669"/>
    <property type="project" value="UniProtKB-UniRule"/>
</dbReference>
<dbReference type="Pfam" id="PF00629">
    <property type="entry name" value="MAM"/>
    <property type="match status" value="1"/>
</dbReference>
<dbReference type="InterPro" id="IPR001506">
    <property type="entry name" value="Peptidase_M12A"/>
</dbReference>
<dbReference type="OrthoDB" id="291007at2759"/>
<feature type="domain" description="MATH" evidence="12">
    <location>
        <begin position="557"/>
        <end position="718"/>
    </location>
</feature>
<comment type="caution">
    <text evidence="6">Lacks conserved residue(s) required for the propagation of feature annotation.</text>
</comment>
<evidence type="ECO:0000259" key="13">
    <source>
        <dbReference type="PROSITE" id="PS51864"/>
    </source>
</evidence>
<dbReference type="PROSITE" id="PS50088">
    <property type="entry name" value="ANK_REPEAT"/>
    <property type="match status" value="2"/>
</dbReference>
<evidence type="ECO:0000256" key="3">
    <source>
        <dbReference type="ARBA" id="ARBA00023049"/>
    </source>
</evidence>
<evidence type="ECO:0000256" key="2">
    <source>
        <dbReference type="ARBA" id="ARBA00022833"/>
    </source>
</evidence>
<dbReference type="InterPro" id="IPR002110">
    <property type="entry name" value="Ankyrin_rpt"/>
</dbReference>
<feature type="domain" description="Peptidase M12A" evidence="13">
    <location>
        <begin position="251"/>
        <end position="387"/>
    </location>
</feature>
<dbReference type="SMART" id="SM00235">
    <property type="entry name" value="ZnMc"/>
    <property type="match status" value="1"/>
</dbReference>
<comment type="cofactor">
    <cofactor evidence="7 8">
        <name>Zn(2+)</name>
        <dbReference type="ChEBI" id="CHEBI:29105"/>
    </cofactor>
    <text evidence="7 8">Binds 1 zinc ion per subunit.</text>
</comment>
<dbReference type="InterPro" id="IPR013320">
    <property type="entry name" value="ConA-like_dom_sf"/>
</dbReference>
<keyword evidence="9" id="KW-1133">Transmembrane helix</keyword>
<dbReference type="PANTHER" id="PTHR10127:SF824">
    <property type="entry name" value="MEPRIN A SUBUNIT ALPHA"/>
    <property type="match status" value="1"/>
</dbReference>
<dbReference type="Gene3D" id="1.25.40.20">
    <property type="entry name" value="Ankyrin repeat-containing domain"/>
    <property type="match status" value="1"/>
</dbReference>
<dbReference type="EC" id="3.4.24.-" evidence="8"/>
<keyword evidence="6" id="KW-0245">EGF-like domain</keyword>
<dbReference type="InterPro" id="IPR036770">
    <property type="entry name" value="Ankyrin_rpt-contain_sf"/>
</dbReference>
<keyword evidence="15" id="KW-1185">Reference proteome</keyword>
<dbReference type="EMBL" id="BEZZ01000194">
    <property type="protein sequence ID" value="GCC28185.1"/>
    <property type="molecule type" value="Genomic_DNA"/>
</dbReference>
<feature type="binding site" evidence="7">
    <location>
        <position position="286"/>
    </location>
    <ligand>
        <name>Zn(2+)</name>
        <dbReference type="ChEBI" id="CHEBI:29105"/>
        <note>catalytic</note>
    </ligand>
</feature>
<dbReference type="GO" id="GO:0006508">
    <property type="term" value="P:proteolysis"/>
    <property type="evidence" value="ECO:0007669"/>
    <property type="project" value="UniProtKB-KW"/>
</dbReference>
<dbReference type="Gene3D" id="3.40.390.10">
    <property type="entry name" value="Collagenase (Catalytic Domain)"/>
    <property type="match status" value="1"/>
</dbReference>
<dbReference type="PROSITE" id="PS51864">
    <property type="entry name" value="ASTACIN"/>
    <property type="match status" value="1"/>
</dbReference>
<dbReference type="InterPro" id="IPR000998">
    <property type="entry name" value="MAM_dom"/>
</dbReference>
<dbReference type="SUPFAM" id="SSF55486">
    <property type="entry name" value="Metalloproteases ('zincins'), catalytic domain"/>
    <property type="match status" value="1"/>
</dbReference>
<feature type="binding site" evidence="7">
    <location>
        <position position="282"/>
    </location>
    <ligand>
        <name>Zn(2+)</name>
        <dbReference type="ChEBI" id="CHEBI:29105"/>
        <note>catalytic</note>
    </ligand>
</feature>
<dbReference type="Gene3D" id="2.60.120.200">
    <property type="match status" value="1"/>
</dbReference>
<dbReference type="PRINTS" id="PR00480">
    <property type="entry name" value="ASTACIN"/>
</dbReference>
<dbReference type="PROSITE" id="PS50144">
    <property type="entry name" value="MATH"/>
    <property type="match status" value="1"/>
</dbReference>
<evidence type="ECO:0000259" key="11">
    <source>
        <dbReference type="PROSITE" id="PS50060"/>
    </source>
</evidence>
<dbReference type="FunFam" id="2.60.120.200:FF:000037">
    <property type="entry name" value="Meprin A subunit"/>
    <property type="match status" value="1"/>
</dbReference>
<dbReference type="Pfam" id="PF22486">
    <property type="entry name" value="MATH_2"/>
    <property type="match status" value="1"/>
</dbReference>
<accession>A0A401SCR3</accession>
<dbReference type="InterPro" id="IPR008974">
    <property type="entry name" value="TRAF-like"/>
</dbReference>
<feature type="binding site" evidence="7">
    <location>
        <position position="292"/>
    </location>
    <ligand>
        <name>Zn(2+)</name>
        <dbReference type="ChEBI" id="CHEBI:29105"/>
        <note>catalytic</note>
    </ligand>
</feature>
<evidence type="ECO:0000313" key="14">
    <source>
        <dbReference type="EMBL" id="GCC28185.1"/>
    </source>
</evidence>
<dbReference type="PROSITE" id="PS50026">
    <property type="entry name" value="EGF_3"/>
    <property type="match status" value="1"/>
</dbReference>
<keyword evidence="9" id="KW-0812">Transmembrane</keyword>
<evidence type="ECO:0000259" key="10">
    <source>
        <dbReference type="PROSITE" id="PS50026"/>
    </source>
</evidence>
<dbReference type="InterPro" id="IPR002083">
    <property type="entry name" value="MATH/TRAF_dom"/>
</dbReference>
<comment type="caution">
    <text evidence="14">The sequence shown here is derived from an EMBL/GenBank/DDBJ whole genome shotgun (WGS) entry which is preliminary data.</text>
</comment>
<dbReference type="SUPFAM" id="SSF49599">
    <property type="entry name" value="TRAF domain-like"/>
    <property type="match status" value="1"/>
</dbReference>
<dbReference type="SUPFAM" id="SSF49899">
    <property type="entry name" value="Concanavalin A-like lectins/glucanases"/>
    <property type="match status" value="1"/>
</dbReference>
<keyword evidence="4" id="KW-1015">Disulfide bond</keyword>
<dbReference type="Pfam" id="PF01400">
    <property type="entry name" value="Astacin"/>
    <property type="match status" value="1"/>
</dbReference>
<dbReference type="PROSITE" id="PS50060">
    <property type="entry name" value="MAM_2"/>
    <property type="match status" value="1"/>
</dbReference>
<dbReference type="SMART" id="SM00137">
    <property type="entry name" value="MAM"/>
    <property type="match status" value="1"/>
</dbReference>
<dbReference type="CDD" id="cd06263">
    <property type="entry name" value="MAM"/>
    <property type="match status" value="1"/>
</dbReference>
<dbReference type="AlphaFoldDB" id="A0A401SCR3"/>
<keyword evidence="1 7" id="KW-0479">Metal-binding</keyword>
<dbReference type="PRINTS" id="PR00020">
    <property type="entry name" value="MAMDOMAIN"/>
</dbReference>
<dbReference type="STRING" id="137246.A0A401SCR3"/>
<keyword evidence="5" id="KW-0040">ANK repeat</keyword>
<feature type="active site" evidence="7">
    <location>
        <position position="283"/>
    </location>
</feature>
<sequence>MGTRVRSAPARTGAMGLRVRSTPARTGGGNGAARAHQAGCRGDAAMSELHAAAAAGNTELVEEILRGGTCDPNGKDPHWSQRTALHWAAVQGKPDMVKLLITNGSRSCLRTETGWTAAHFAAEYGKLSVLRMLHSLHAPIDKADLYGDTPKRIADIYGQKDCVKFLEVAEQECSNYRRVAETTDIVLDDTDEEWEIQKEEQLAEMRAASQNKCNNVFGVQQKHKGCTCTVRPKTATPKGKLSNINRACRKKKERCWSSVGDLHSGQTVSIGERCDYKAIVEHELLHALGFYHEQSRTDRDDYVNIWWDEIIPGMEHNFVVYDDNYITDLNTPYDYESLMHYAPFSFNINDSFPTITAKIPAFDEIIGQRLDFSAIDLLRLNRMYNCSSTLTLLDQCSFEFINICGMIQGENEDVDWVHMKSNPGNEDHTVNGKCRDSGYFMYFDVQSGKIGQTGLLESRILYPKRTEQCLQFFYKMTGSLKDKLVIWMKMDDGTGTVRKLVKIKTIQADGSHAWNIAHVTLHAKVKFRYLFQGIIGNTTNSAGGIFLDDITLTETRCPQAVWHIRNFSAVLQNTEVNDTLKSPRFYNTEGYGYGLILHPHSRYENYMGLFFQLCSGENDGILEWPAGNRQAMVTVMDQDPDVKLRMSSSRSFTTNGSQVITDRNDTFFWDRPTLTGTYDSICDCYRSITWGWSAFISHKQLQRRNFLKNDDLIIFVEFNDLTPLINSEVPIHPPSSPERYRRAVDYAEYVQEPQSPLRDLCHPEYCFNGGVCIMTKGKASCRCGSTQTRLYFGERCEKMQIHGSLFGIMIGGTAGVIALGVAVISMIAKTRINGKHPVGSLFDS</sequence>
<dbReference type="InterPro" id="IPR006026">
    <property type="entry name" value="Peptidase_Metallo"/>
</dbReference>
<dbReference type="PANTHER" id="PTHR10127">
    <property type="entry name" value="DISCOIDIN, CUB, EGF, LAMININ , AND ZINC METALLOPROTEASE DOMAIN CONTAINING"/>
    <property type="match status" value="1"/>
</dbReference>
<feature type="domain" description="EGF-like" evidence="10">
    <location>
        <begin position="757"/>
        <end position="797"/>
    </location>
</feature>
<organism evidence="14 15">
    <name type="scientific">Chiloscyllium punctatum</name>
    <name type="common">Brownbanded bambooshark</name>
    <name type="synonym">Hemiscyllium punctatum</name>
    <dbReference type="NCBI Taxonomy" id="137246"/>
    <lineage>
        <taxon>Eukaryota</taxon>
        <taxon>Metazoa</taxon>
        <taxon>Chordata</taxon>
        <taxon>Craniata</taxon>
        <taxon>Vertebrata</taxon>
        <taxon>Chondrichthyes</taxon>
        <taxon>Elasmobranchii</taxon>
        <taxon>Galeomorphii</taxon>
        <taxon>Galeoidea</taxon>
        <taxon>Orectolobiformes</taxon>
        <taxon>Hemiscylliidae</taxon>
        <taxon>Chiloscyllium</taxon>
    </lineage>
</organism>
<name>A0A401SCR3_CHIPU</name>
<evidence type="ECO:0000256" key="6">
    <source>
        <dbReference type="PROSITE-ProRule" id="PRU00076"/>
    </source>
</evidence>
<evidence type="ECO:0000256" key="8">
    <source>
        <dbReference type="RuleBase" id="RU361183"/>
    </source>
</evidence>
<evidence type="ECO:0000259" key="12">
    <source>
        <dbReference type="PROSITE" id="PS50144"/>
    </source>
</evidence>
<dbReference type="InterPro" id="IPR000742">
    <property type="entry name" value="EGF"/>
</dbReference>
<evidence type="ECO:0000256" key="5">
    <source>
        <dbReference type="PROSITE-ProRule" id="PRU00023"/>
    </source>
</evidence>
<dbReference type="InterPro" id="IPR024079">
    <property type="entry name" value="MetalloPept_cat_dom_sf"/>
</dbReference>
<dbReference type="Gene3D" id="2.10.25.10">
    <property type="entry name" value="Laminin"/>
    <property type="match status" value="1"/>
</dbReference>
<protein>
    <recommendedName>
        <fullName evidence="8">Metalloendopeptidase</fullName>
        <ecNumber evidence="8">3.4.24.-</ecNumber>
    </recommendedName>
</protein>
<dbReference type="PROSITE" id="PS50297">
    <property type="entry name" value="ANK_REP_REGION"/>
    <property type="match status" value="1"/>
</dbReference>
<feature type="domain" description="MAM" evidence="11">
    <location>
        <begin position="394"/>
        <end position="559"/>
    </location>
</feature>
<dbReference type="Pfam" id="PF12796">
    <property type="entry name" value="Ank_2"/>
    <property type="match status" value="1"/>
</dbReference>
<dbReference type="Proteomes" id="UP000287033">
    <property type="component" value="Unassembled WGS sequence"/>
</dbReference>